<comment type="caution">
    <text evidence="8">The sequence shown here is derived from an EMBL/GenBank/DDBJ whole genome shotgun (WGS) entry which is preliminary data.</text>
</comment>
<dbReference type="InterPro" id="IPR015943">
    <property type="entry name" value="WD40/YVTN_repeat-like_dom_sf"/>
</dbReference>
<feature type="region of interest" description="Disordered" evidence="5">
    <location>
        <begin position="1739"/>
        <end position="1764"/>
    </location>
</feature>
<dbReference type="GO" id="GO:0005829">
    <property type="term" value="C:cytosol"/>
    <property type="evidence" value="ECO:0007669"/>
    <property type="project" value="TreeGrafter"/>
</dbReference>
<evidence type="ECO:0008006" key="10">
    <source>
        <dbReference type="Google" id="ProtNLM"/>
    </source>
</evidence>
<dbReference type="InterPro" id="IPR000409">
    <property type="entry name" value="BEACH_dom"/>
</dbReference>
<dbReference type="InterPro" id="IPR013320">
    <property type="entry name" value="ConA-like_dom_sf"/>
</dbReference>
<feature type="region of interest" description="Disordered" evidence="5">
    <location>
        <begin position="1001"/>
        <end position="1046"/>
    </location>
</feature>
<dbReference type="Pfam" id="PF15787">
    <property type="entry name" value="DUF4704"/>
    <property type="match status" value="1"/>
</dbReference>
<dbReference type="SUPFAM" id="SSF50729">
    <property type="entry name" value="PH domain-like"/>
    <property type="match status" value="1"/>
</dbReference>
<evidence type="ECO:0000256" key="2">
    <source>
        <dbReference type="ARBA" id="ARBA00022574"/>
    </source>
</evidence>
<dbReference type="SMART" id="SM01026">
    <property type="entry name" value="Beach"/>
    <property type="match status" value="1"/>
</dbReference>
<dbReference type="InterPro" id="IPR031570">
    <property type="entry name" value="NBEA/BDCP_DUF4704"/>
</dbReference>
<feature type="compositionally biased region" description="Polar residues" evidence="5">
    <location>
        <begin position="1746"/>
        <end position="1764"/>
    </location>
</feature>
<dbReference type="SUPFAM" id="SSF48371">
    <property type="entry name" value="ARM repeat"/>
    <property type="match status" value="1"/>
</dbReference>
<evidence type="ECO:0000256" key="4">
    <source>
        <dbReference type="ARBA" id="ARBA00023136"/>
    </source>
</evidence>
<gene>
    <name evidence="8" type="ORF">GIL414_LOCUS2722</name>
</gene>
<keyword evidence="3" id="KW-0677">Repeat</keyword>
<evidence type="ECO:0000313" key="8">
    <source>
        <dbReference type="EMBL" id="CAF3829700.1"/>
    </source>
</evidence>
<dbReference type="PROSITE" id="PS51783">
    <property type="entry name" value="PH_BEACH"/>
    <property type="match status" value="1"/>
</dbReference>
<dbReference type="Proteomes" id="UP000681720">
    <property type="component" value="Unassembled WGS sequence"/>
</dbReference>
<dbReference type="FunFam" id="1.10.1540.10:FF:000001">
    <property type="entry name" value="neurobeachin isoform X1"/>
    <property type="match status" value="1"/>
</dbReference>
<dbReference type="PROSITE" id="PS50197">
    <property type="entry name" value="BEACH"/>
    <property type="match status" value="1"/>
</dbReference>
<dbReference type="SUPFAM" id="SSF49899">
    <property type="entry name" value="Concanavalin A-like lectins/glucanases"/>
    <property type="match status" value="1"/>
</dbReference>
<feature type="compositionally biased region" description="Polar residues" evidence="5">
    <location>
        <begin position="677"/>
        <end position="701"/>
    </location>
</feature>
<dbReference type="Pfam" id="PF14844">
    <property type="entry name" value="PH_BEACH"/>
    <property type="match status" value="1"/>
</dbReference>
<feature type="region of interest" description="Disordered" evidence="5">
    <location>
        <begin position="667"/>
        <end position="701"/>
    </location>
</feature>
<dbReference type="Gene3D" id="1.10.1540.10">
    <property type="entry name" value="BEACH domain"/>
    <property type="match status" value="1"/>
</dbReference>
<evidence type="ECO:0000256" key="1">
    <source>
        <dbReference type="ARBA" id="ARBA00004370"/>
    </source>
</evidence>
<dbReference type="InterPro" id="IPR050865">
    <property type="entry name" value="BEACH_Domain"/>
</dbReference>
<evidence type="ECO:0000256" key="5">
    <source>
        <dbReference type="SAM" id="MobiDB-lite"/>
    </source>
</evidence>
<dbReference type="Pfam" id="PF02138">
    <property type="entry name" value="Beach"/>
    <property type="match status" value="1"/>
</dbReference>
<dbReference type="SMART" id="SM00320">
    <property type="entry name" value="WD40"/>
    <property type="match status" value="3"/>
</dbReference>
<dbReference type="PANTHER" id="PTHR13743">
    <property type="entry name" value="BEIGE/BEACH-RELATED"/>
    <property type="match status" value="1"/>
</dbReference>
<dbReference type="InterPro" id="IPR036322">
    <property type="entry name" value="WD40_repeat_dom_sf"/>
</dbReference>
<dbReference type="CDD" id="cd01201">
    <property type="entry name" value="PH_BEACH"/>
    <property type="match status" value="1"/>
</dbReference>
<evidence type="ECO:0000313" key="9">
    <source>
        <dbReference type="Proteomes" id="UP000681720"/>
    </source>
</evidence>
<protein>
    <recommendedName>
        <fullName evidence="10">Neurobeachin</fullName>
    </recommendedName>
</protein>
<dbReference type="InterPro" id="IPR023362">
    <property type="entry name" value="PH-BEACH_dom"/>
</dbReference>
<dbReference type="GO" id="GO:0016020">
    <property type="term" value="C:membrane"/>
    <property type="evidence" value="ECO:0007669"/>
    <property type="project" value="UniProtKB-SubCell"/>
</dbReference>
<feature type="compositionally biased region" description="Polar residues" evidence="5">
    <location>
        <begin position="1001"/>
        <end position="1036"/>
    </location>
</feature>
<feature type="domain" description="BEACH" evidence="6">
    <location>
        <begin position="1392"/>
        <end position="1681"/>
    </location>
</feature>
<evidence type="ECO:0000256" key="3">
    <source>
        <dbReference type="ARBA" id="ARBA00022737"/>
    </source>
</evidence>
<name>A0A8S2K5D5_9BILA</name>
<dbReference type="InterPro" id="IPR046851">
    <property type="entry name" value="NBCH_WD40"/>
</dbReference>
<feature type="compositionally biased region" description="Basic and acidic residues" evidence="5">
    <location>
        <begin position="1037"/>
        <end position="1046"/>
    </location>
</feature>
<keyword evidence="2" id="KW-0853">WD repeat</keyword>
<evidence type="ECO:0000259" key="7">
    <source>
        <dbReference type="PROSITE" id="PS51783"/>
    </source>
</evidence>
<evidence type="ECO:0000259" key="6">
    <source>
        <dbReference type="PROSITE" id="PS50197"/>
    </source>
</evidence>
<dbReference type="Pfam" id="PF13385">
    <property type="entry name" value="Laminin_G_3"/>
    <property type="match status" value="1"/>
</dbReference>
<dbReference type="InterPro" id="IPR036372">
    <property type="entry name" value="BEACH_dom_sf"/>
</dbReference>
<dbReference type="EMBL" id="CAJOBJ010000544">
    <property type="protein sequence ID" value="CAF3829700.1"/>
    <property type="molecule type" value="Genomic_DNA"/>
</dbReference>
<dbReference type="Gene3D" id="2.30.29.30">
    <property type="entry name" value="Pleckstrin-homology domain (PH domain)/Phosphotyrosine-binding domain (PTB)"/>
    <property type="match status" value="1"/>
</dbReference>
<dbReference type="CDD" id="cd06071">
    <property type="entry name" value="Beach"/>
    <property type="match status" value="1"/>
</dbReference>
<accession>A0A8S2K5D5</accession>
<organism evidence="8 9">
    <name type="scientific">Rotaria magnacalcarata</name>
    <dbReference type="NCBI Taxonomy" id="392030"/>
    <lineage>
        <taxon>Eukaryota</taxon>
        <taxon>Metazoa</taxon>
        <taxon>Spiralia</taxon>
        <taxon>Gnathifera</taxon>
        <taxon>Rotifera</taxon>
        <taxon>Eurotatoria</taxon>
        <taxon>Bdelloidea</taxon>
        <taxon>Philodinida</taxon>
        <taxon>Philodinidae</taxon>
        <taxon>Rotaria</taxon>
    </lineage>
</organism>
<dbReference type="InterPro" id="IPR016024">
    <property type="entry name" value="ARM-type_fold"/>
</dbReference>
<reference evidence="8" key="1">
    <citation type="submission" date="2021-02" db="EMBL/GenBank/DDBJ databases">
        <authorList>
            <person name="Nowell W R."/>
        </authorList>
    </citation>
    <scope>NUCLEOTIDE SEQUENCE</scope>
</reference>
<dbReference type="SUPFAM" id="SSF50978">
    <property type="entry name" value="WD40 repeat-like"/>
    <property type="match status" value="1"/>
</dbReference>
<feature type="domain" description="BEACH-type PH" evidence="7">
    <location>
        <begin position="1265"/>
        <end position="1373"/>
    </location>
</feature>
<sequence length="2072" mass="236295">MRKSERNLLASIDAQIYGIALELLNRIDDDVVADLLVDILTVLTSLTINVNELKILLHYLKTENRIWKKHAVKLLNIFKNLPYRYGPDEFFNFPGRNGSGIVLPPIKLWPYQNGFTISTWFCIDPVANGVIEKEKPYLYWFCNSKGHGYTAHFVGNCLVISYSKLKEKTFQHCIQFEFKPREWYMITFTHLYQRWSKSSIHCYINGQLVSNTFFPWSIESADLFDKCYIGCTPDRNDLTSFSGQLSTFYLFSTYLEPSIVQGLYKLGPAYKSQFKFENESAHVLNDSQRRAMYDGKLMNSIVFNYNPVACEEKLVLQAAPKTNVSYFVHTAHAQMLSNVRSVITYSIYSTLHSVGGIQVFFPLFGQLDHQQTDGSINYNVCSILLSTLCELIERSYTIQHQMLNSKGFLAIGYHLEKDDNLVDVLDTTVNLMSEYPRAMVPAFDRRQGLKTVFKLLASSSEITRLQALKLLGFFLQRSTVKRKTDAMQPHNLFSLLADRLLLHPNSFTMATYNVLFEILVEKVSGLLVEKRTSEITPDWKIENPAMIKVIATLLRHASDNIHQYDIKLRFLDDLILLASASRDNRRTILQMSVWQDYLFGLAYVYPTQEIQIEITDRVFDLLKILLHHAIKFEYGGWRVWIDTLSILHGRITKEDYYRKVNQMVENMKDNDEDESRTPTGSQSPVDEQSISTPTKSTTSRQVFKSKQLPPYTISEFKYAPLHLRLLNSVFDSIEIDIRLWRSDTTKLITESINNPDNQIFCANVVHIISQMADVLCNASGGLLPLLASATSASHEIELLEYTEGLSPKDALRVLKRVMGLSDLFILGSTANFSELEQEKSMPSGGILRQCLRLTMTTAVRNCMECRFQKFDSSKLPTLSPSAAKGAHKDPLETILELTYLMNTSEAENESEDENDDISLLIASFIKNPESVLQELDIQRLRAIIYRDVVRQDRTKSNKGVVVVVDDTKQSQFLALAIVYFASVLMVSRYRDIIETNQTNLSRQTSTISATPSSRQVSTSDVTVDTNSLNDSTTINDTNHKDTEESGVIDDKTSEISKIDSQATDQDATNLNNASATTTTQYELVNEGRLLAHASKDHVVKVANEAEFILNRMRADDIRKASEFEQLSAQTTVERKGEEQLCEHFITAARQRHQAIASRLQEKYLAMMINDKTAYLNSSRPFWKLDPWEDDLRRRRRLIRNAHGTIHSEATQKSSFNGTNDDLITGVIQEENLLKQLKQQKVQNFNQTTIDEEDMLQIDEKDLDHDFSGPIRFSTDCSLICGTAVVRGTLAITHNAMLFDADEYDDSFSKFDAKMFPYIDNLHGKWHFTEIRAIFSRRYLLQEKALEIFVSNRTSVMFAFNDRSVVKKVVNFLPRVGVGGRYGLPQQRRTALASPKQLFRSANMTQRWQRREISNFEYLMYLNTISGRTYQDLNQYPIFPWIISDYESEKLDLNSPTTYRDLSKPVGALNPTRKAFFIERYNNWESDTMPPFHYGTHYSTAAFTLSWLIRLEPFTTFYLNLQEGKFDHANRVFHSIPVSWQNCQRDSSDVKELIPEFFSLPEMFTNCNHYKLGRTEDGMKVDDVILPKWAQTPEDFIRINRAALESEFVSCHLHHWIDLIFGYKQRGPEAIRAVNVFYYLTYEGTVNLDSITNPTDRTAIETQIRNFGQAPSQLLTEPHPPRNSAMNLTPMMYNVTPEDVSMIMKFSSNAPIIHVSANTNPVHSIQAVVTISNKHDFSINKYHPNAGGSTQPYSDGSQSPTQQQAQLPLSMDSILVSNLNLSRRNLGDNFDERIQQRHQSFVVTADNRHIISTGYWDKSFRVQNTDMAKITQVLYGHFDIVTCASRSEITIAGNCFLATGSRDCTVCVWIWNGTKGAIVDREYPNQEINPSPAAILTGHDTEITCLWISAELGIVLSGSEQSLVLQHTLNGDILRSFENPTKLSTPRLISPSNDGDIIVCYDRSKLCLYTLNGKLMRQAIFEDETIQSMVLNADSQYTVIGGDRGFVQIVRTHDLQPVYAYPQCDASIRSLAITHDQKYIMAGLSTGCLIVFNVNFNVLNQPRREPGTPTANV</sequence>
<dbReference type="PANTHER" id="PTHR13743:SF162">
    <property type="entry name" value="NEUROBEACHIN"/>
    <property type="match status" value="1"/>
</dbReference>
<dbReference type="InterPro" id="IPR011993">
    <property type="entry name" value="PH-like_dom_sf"/>
</dbReference>
<dbReference type="Gene3D" id="2.130.10.10">
    <property type="entry name" value="YVTN repeat-like/Quinoprotein amine dehydrogenase"/>
    <property type="match status" value="1"/>
</dbReference>
<keyword evidence="4" id="KW-0472">Membrane</keyword>
<dbReference type="Pfam" id="PF20426">
    <property type="entry name" value="NBCH_WD40"/>
    <property type="match status" value="1"/>
</dbReference>
<dbReference type="GO" id="GO:0008104">
    <property type="term" value="P:intracellular protein localization"/>
    <property type="evidence" value="ECO:0007669"/>
    <property type="project" value="TreeGrafter"/>
</dbReference>
<dbReference type="Pfam" id="PF06469">
    <property type="entry name" value="DUF1088"/>
    <property type="match status" value="1"/>
</dbReference>
<proteinExistence type="predicted"/>
<comment type="subcellular location">
    <subcellularLocation>
        <location evidence="1">Membrane</location>
    </subcellularLocation>
</comment>
<dbReference type="SUPFAM" id="SSF81837">
    <property type="entry name" value="BEACH domain"/>
    <property type="match status" value="1"/>
</dbReference>
<dbReference type="InterPro" id="IPR010508">
    <property type="entry name" value="NBEA-like_DUF1088"/>
</dbReference>
<dbReference type="GO" id="GO:0019901">
    <property type="term" value="F:protein kinase binding"/>
    <property type="evidence" value="ECO:0007669"/>
    <property type="project" value="TreeGrafter"/>
</dbReference>
<dbReference type="InterPro" id="IPR001680">
    <property type="entry name" value="WD40_rpt"/>
</dbReference>